<dbReference type="PIRSF" id="PIRSF036492">
    <property type="entry name" value="ALDH"/>
    <property type="match status" value="1"/>
</dbReference>
<reference evidence="9" key="2">
    <citation type="submission" date="2020-05" db="UniProtKB">
        <authorList>
            <consortium name="EnsemblMetazoa"/>
        </authorList>
    </citation>
    <scope>IDENTIFICATION</scope>
    <source>
        <strain evidence="9">IAEA</strain>
    </source>
</reference>
<dbReference type="InterPro" id="IPR029510">
    <property type="entry name" value="Ald_DH_CS_GLU"/>
</dbReference>
<dbReference type="InterPro" id="IPR015590">
    <property type="entry name" value="Aldehyde_DH_dom"/>
</dbReference>
<dbReference type="Pfam" id="PF00171">
    <property type="entry name" value="Aldedh"/>
    <property type="match status" value="1"/>
</dbReference>
<evidence type="ECO:0000256" key="3">
    <source>
        <dbReference type="ARBA" id="ARBA00023002"/>
    </source>
</evidence>
<evidence type="ECO:0000256" key="7">
    <source>
        <dbReference type="RuleBase" id="RU003345"/>
    </source>
</evidence>
<evidence type="ECO:0000256" key="2">
    <source>
        <dbReference type="ARBA" id="ARBA00009986"/>
    </source>
</evidence>
<evidence type="ECO:0000256" key="1">
    <source>
        <dbReference type="ARBA" id="ARBA00005176"/>
    </source>
</evidence>
<proteinExistence type="inferred from homology"/>
<name>A0A1A9WB70_9MUSC</name>
<feature type="domain" description="Aldehyde dehydrogenase" evidence="8">
    <location>
        <begin position="39"/>
        <end position="502"/>
    </location>
</feature>
<sequence>MFRTFLFDIIKAKRYRFRLQFHQRQNNISFWKSYIDGEWVKAEDRKKYEIRNPVDDEILCCVPDMSIEDCQKAIDAAKYAFHSNEWSSLLAKQRSDLLKCWYDLLIENTDDIADIITAESGKPIKEAKREVLYGSSFIEWFAGEARRIYGDIVPSPKVDHEILVIKQPLGVAGVITPWNFPLSMITRKVSAALAAGCTLVIKPSALTPLTCLAMTRLAEEAGFPKGVINVVTTSDTRTIGEYMCNSPDIQIISFTGSTRIGKIVYSLCSKTMKRFSLELGGNAPLIVFNSADIERTARHVLAAKFRNCGQACVAANRIFVQEGIYEQFLERFKEQVEDLTIGNGRCESTQIGPLINEDQFNKMCEFVKDAREKNARILIGGEGLPKLGKLFFAPTIITDVPPEAKVCSEEIFGPIAPIIKFKTEEEAIQKANDTRVGLAGYFFSENLQQVFRVAKCLEVGMVGINEGIISTTEAPFGGVKESGIGREAGRQGIDEYVDIKYICLGNLKY</sequence>
<dbReference type="Proteomes" id="UP000091820">
    <property type="component" value="Unassembled WGS sequence"/>
</dbReference>
<dbReference type="InterPro" id="IPR016160">
    <property type="entry name" value="Ald_DH_CS_CYS"/>
</dbReference>
<dbReference type="PANTHER" id="PTHR43353:SF5">
    <property type="entry name" value="SUCCINATE-SEMIALDEHYDE DEHYDROGENASE, MITOCHONDRIAL"/>
    <property type="match status" value="1"/>
</dbReference>
<comment type="pathway">
    <text evidence="1">Amino-acid degradation; 4-aminobutanoate degradation.</text>
</comment>
<organism evidence="9 10">
    <name type="scientific">Glossina brevipalpis</name>
    <dbReference type="NCBI Taxonomy" id="37001"/>
    <lineage>
        <taxon>Eukaryota</taxon>
        <taxon>Metazoa</taxon>
        <taxon>Ecdysozoa</taxon>
        <taxon>Arthropoda</taxon>
        <taxon>Hexapoda</taxon>
        <taxon>Insecta</taxon>
        <taxon>Pterygota</taxon>
        <taxon>Neoptera</taxon>
        <taxon>Endopterygota</taxon>
        <taxon>Diptera</taxon>
        <taxon>Brachycera</taxon>
        <taxon>Muscomorpha</taxon>
        <taxon>Hippoboscoidea</taxon>
        <taxon>Glossinidae</taxon>
        <taxon>Glossina</taxon>
    </lineage>
</organism>
<dbReference type="InterPro" id="IPR016162">
    <property type="entry name" value="Ald_DH_N"/>
</dbReference>
<dbReference type="Gene3D" id="3.40.605.10">
    <property type="entry name" value="Aldehyde Dehydrogenase, Chain A, domain 1"/>
    <property type="match status" value="1"/>
</dbReference>
<dbReference type="InterPro" id="IPR016161">
    <property type="entry name" value="Ald_DH/histidinol_DH"/>
</dbReference>
<dbReference type="AlphaFoldDB" id="A0A1A9WB70"/>
<evidence type="ECO:0000313" key="9">
    <source>
        <dbReference type="EnsemblMetazoa" id="GBRI012916-PA"/>
    </source>
</evidence>
<evidence type="ECO:0000259" key="8">
    <source>
        <dbReference type="Pfam" id="PF00171"/>
    </source>
</evidence>
<keyword evidence="3 4" id="KW-0560">Oxidoreductase</keyword>
<dbReference type="PROSITE" id="PS00687">
    <property type="entry name" value="ALDEHYDE_DEHYDR_GLU"/>
    <property type="match status" value="1"/>
</dbReference>
<keyword evidence="10" id="KW-1185">Reference proteome</keyword>
<dbReference type="Gene3D" id="3.40.309.10">
    <property type="entry name" value="Aldehyde Dehydrogenase, Chain A, domain 2"/>
    <property type="match status" value="1"/>
</dbReference>
<dbReference type="GO" id="GO:0009450">
    <property type="term" value="P:gamma-aminobutyric acid catabolic process"/>
    <property type="evidence" value="ECO:0007669"/>
    <property type="project" value="TreeGrafter"/>
</dbReference>
<dbReference type="EnsemblMetazoa" id="GBRI012916-RA">
    <property type="protein sequence ID" value="GBRI012916-PA"/>
    <property type="gene ID" value="GBRI012916"/>
</dbReference>
<evidence type="ECO:0000256" key="6">
    <source>
        <dbReference type="PROSITE-ProRule" id="PRU10007"/>
    </source>
</evidence>
<dbReference type="VEuPathDB" id="VectorBase:GBRI012916"/>
<dbReference type="PANTHER" id="PTHR43353">
    <property type="entry name" value="SUCCINATE-SEMIALDEHYDE DEHYDROGENASE, MITOCHONDRIAL"/>
    <property type="match status" value="1"/>
</dbReference>
<dbReference type="CDD" id="cd07103">
    <property type="entry name" value="ALDH_F5_SSADH_GabD"/>
    <property type="match status" value="1"/>
</dbReference>
<dbReference type="STRING" id="37001.A0A1A9WB70"/>
<reference evidence="10" key="1">
    <citation type="submission" date="2014-03" db="EMBL/GenBank/DDBJ databases">
        <authorList>
            <person name="Aksoy S."/>
            <person name="Warren W."/>
            <person name="Wilson R.K."/>
        </authorList>
    </citation>
    <scope>NUCLEOTIDE SEQUENCE [LARGE SCALE GENOMIC DNA]</scope>
    <source>
        <strain evidence="10">IAEA</strain>
    </source>
</reference>
<dbReference type="InterPro" id="IPR016163">
    <property type="entry name" value="Ald_DH_C"/>
</dbReference>
<dbReference type="FunFam" id="3.40.605.10:FF:000005">
    <property type="entry name" value="Succinate-semialdehyde dehydrogenase I"/>
    <property type="match status" value="1"/>
</dbReference>
<dbReference type="FunFam" id="3.40.309.10:FF:000004">
    <property type="entry name" value="Succinate-semialdehyde dehydrogenase I"/>
    <property type="match status" value="1"/>
</dbReference>
<accession>A0A1A9WB70</accession>
<dbReference type="InterPro" id="IPR012394">
    <property type="entry name" value="Aldehyde_DH_NAD(P)"/>
</dbReference>
<evidence type="ECO:0000313" key="10">
    <source>
        <dbReference type="Proteomes" id="UP000091820"/>
    </source>
</evidence>
<dbReference type="GO" id="GO:0005739">
    <property type="term" value="C:mitochondrion"/>
    <property type="evidence" value="ECO:0007669"/>
    <property type="project" value="TreeGrafter"/>
</dbReference>
<comment type="similarity">
    <text evidence="2 4 7">Belongs to the aldehyde dehydrogenase family.</text>
</comment>
<dbReference type="PROSITE" id="PS00070">
    <property type="entry name" value="ALDEHYDE_DEHYDR_CYS"/>
    <property type="match status" value="1"/>
</dbReference>
<evidence type="ECO:0000256" key="5">
    <source>
        <dbReference type="PIRSR" id="PIRSR036492-1"/>
    </source>
</evidence>
<dbReference type="InterPro" id="IPR050740">
    <property type="entry name" value="Aldehyde_DH_Superfamily"/>
</dbReference>
<dbReference type="SUPFAM" id="SSF53720">
    <property type="entry name" value="ALDH-like"/>
    <property type="match status" value="1"/>
</dbReference>
<dbReference type="GO" id="GO:0006081">
    <property type="term" value="P:aldehyde metabolic process"/>
    <property type="evidence" value="ECO:0007669"/>
    <property type="project" value="InterPro"/>
</dbReference>
<feature type="active site" evidence="5">
    <location>
        <position position="312"/>
    </location>
</feature>
<protein>
    <recommendedName>
        <fullName evidence="4">Aldehyde dehydrogenase</fullName>
    </recommendedName>
</protein>
<evidence type="ECO:0000256" key="4">
    <source>
        <dbReference type="PIRNR" id="PIRNR036492"/>
    </source>
</evidence>
<feature type="active site" evidence="5 6">
    <location>
        <position position="278"/>
    </location>
</feature>
<dbReference type="GO" id="GO:0004777">
    <property type="term" value="F:succinate-semialdehyde dehydrogenase (NAD+) activity"/>
    <property type="evidence" value="ECO:0007669"/>
    <property type="project" value="TreeGrafter"/>
</dbReference>